<dbReference type="Proteomes" id="UP000683360">
    <property type="component" value="Unassembled WGS sequence"/>
</dbReference>
<evidence type="ECO:0000313" key="1">
    <source>
        <dbReference type="EMBL" id="CAG2232632.1"/>
    </source>
</evidence>
<reference evidence="1" key="1">
    <citation type="submission" date="2021-03" db="EMBL/GenBank/DDBJ databases">
        <authorList>
            <person name="Bekaert M."/>
        </authorList>
    </citation>
    <scope>NUCLEOTIDE SEQUENCE</scope>
</reference>
<protein>
    <submittedName>
        <fullName evidence="1">Uncharacterized protein</fullName>
    </submittedName>
</protein>
<sequence>MPNLRWVDCRQIPCLYCTMDLDCRRQMALISSLTDNTNFSKMVVGLYHTILHGSISKSEDLLYYGDNTVLMGFVSEQHIVTVDGFYKEDDIFFLVCKHEGDILSDYKCPLAALQDLVAEDEEIEAVIEGMIPFTANIVVSANNTVSSVSIDM</sequence>
<dbReference type="OrthoDB" id="10494042at2759"/>
<dbReference type="EMBL" id="CAJPWZ010002187">
    <property type="protein sequence ID" value="CAG2232632.1"/>
    <property type="molecule type" value="Genomic_DNA"/>
</dbReference>
<dbReference type="AlphaFoldDB" id="A0A8S3TN13"/>
<accession>A0A8S3TN13</accession>
<organism evidence="1 2">
    <name type="scientific">Mytilus edulis</name>
    <name type="common">Blue mussel</name>
    <dbReference type="NCBI Taxonomy" id="6550"/>
    <lineage>
        <taxon>Eukaryota</taxon>
        <taxon>Metazoa</taxon>
        <taxon>Spiralia</taxon>
        <taxon>Lophotrochozoa</taxon>
        <taxon>Mollusca</taxon>
        <taxon>Bivalvia</taxon>
        <taxon>Autobranchia</taxon>
        <taxon>Pteriomorphia</taxon>
        <taxon>Mytilida</taxon>
        <taxon>Mytiloidea</taxon>
        <taxon>Mytilidae</taxon>
        <taxon>Mytilinae</taxon>
        <taxon>Mytilus</taxon>
    </lineage>
</organism>
<proteinExistence type="predicted"/>
<gene>
    <name evidence="1" type="ORF">MEDL_45324</name>
</gene>
<keyword evidence="2" id="KW-1185">Reference proteome</keyword>
<comment type="caution">
    <text evidence="1">The sequence shown here is derived from an EMBL/GenBank/DDBJ whole genome shotgun (WGS) entry which is preliminary data.</text>
</comment>
<evidence type="ECO:0000313" key="2">
    <source>
        <dbReference type="Proteomes" id="UP000683360"/>
    </source>
</evidence>
<name>A0A8S3TN13_MYTED</name>